<proteinExistence type="predicted"/>
<dbReference type="AlphaFoldDB" id="A6KLR8"/>
<organism evidence="1 2">
    <name type="scientific">Rattus norvegicus</name>
    <name type="common">Rat</name>
    <dbReference type="NCBI Taxonomy" id="10116"/>
    <lineage>
        <taxon>Eukaryota</taxon>
        <taxon>Metazoa</taxon>
        <taxon>Chordata</taxon>
        <taxon>Craniata</taxon>
        <taxon>Vertebrata</taxon>
        <taxon>Euteleostomi</taxon>
        <taxon>Mammalia</taxon>
        <taxon>Eutheria</taxon>
        <taxon>Euarchontoglires</taxon>
        <taxon>Glires</taxon>
        <taxon>Rodentia</taxon>
        <taxon>Myomorpha</taxon>
        <taxon>Muroidea</taxon>
        <taxon>Muridae</taxon>
        <taxon>Murinae</taxon>
        <taxon>Rattus</taxon>
    </lineage>
</organism>
<evidence type="ECO:0000313" key="2">
    <source>
        <dbReference type="Proteomes" id="UP000234681"/>
    </source>
</evidence>
<dbReference type="Proteomes" id="UP000234681">
    <property type="component" value="Chromosome 18"/>
</dbReference>
<gene>
    <name evidence="1" type="ORF">rCG_24934</name>
</gene>
<reference evidence="2" key="1">
    <citation type="submission" date="2005-09" db="EMBL/GenBank/DDBJ databases">
        <authorList>
            <person name="Mural R.J."/>
            <person name="Li P.W."/>
            <person name="Adams M.D."/>
            <person name="Amanatides P.G."/>
            <person name="Baden-Tillson H."/>
            <person name="Barnstead M."/>
            <person name="Chin S.H."/>
            <person name="Dew I."/>
            <person name="Evans C.A."/>
            <person name="Ferriera S."/>
            <person name="Flanigan M."/>
            <person name="Fosler C."/>
            <person name="Glodek A."/>
            <person name="Gu Z."/>
            <person name="Holt R.A."/>
            <person name="Jennings D."/>
            <person name="Kraft C.L."/>
            <person name="Lu F."/>
            <person name="Nguyen T."/>
            <person name="Nusskern D.R."/>
            <person name="Pfannkoch C.M."/>
            <person name="Sitter C."/>
            <person name="Sutton G.G."/>
            <person name="Venter J.C."/>
            <person name="Wang Z."/>
            <person name="Woodage T."/>
            <person name="Zheng X.H."/>
            <person name="Zhong F."/>
        </authorList>
    </citation>
    <scope>NUCLEOTIDE SEQUENCE [LARGE SCALE GENOMIC DNA]</scope>
    <source>
        <strain>BN</strain>
        <strain evidence="2">Sprague-Dawley</strain>
    </source>
</reference>
<accession>A6KLR8</accession>
<name>A6KLR8_RAT</name>
<evidence type="ECO:0000313" key="1">
    <source>
        <dbReference type="EMBL" id="EDL75012.1"/>
    </source>
</evidence>
<dbReference type="EMBL" id="CH474065">
    <property type="protein sequence ID" value="EDL75012.1"/>
    <property type="molecule type" value="Genomic_DNA"/>
</dbReference>
<protein>
    <submittedName>
        <fullName evidence="1">RCG24934, isoform CRA_b</fullName>
    </submittedName>
</protein>
<sequence>MCPGVTGILKIPLLDV</sequence>